<evidence type="ECO:0000313" key="3">
    <source>
        <dbReference type="Proteomes" id="UP000245720"/>
    </source>
</evidence>
<evidence type="ECO:0000313" key="2">
    <source>
        <dbReference type="EMBL" id="PWJ11874.1"/>
    </source>
</evidence>
<reference evidence="2 3" key="1">
    <citation type="submission" date="2018-05" db="EMBL/GenBank/DDBJ databases">
        <title>The Hungate 1000. A catalogue of reference genomes from the rumen microbiome.</title>
        <authorList>
            <person name="Kelly W."/>
        </authorList>
    </citation>
    <scope>NUCLEOTIDE SEQUENCE [LARGE SCALE GENOMIC DNA]</scope>
    <source>
        <strain evidence="2 3">SAb67</strain>
    </source>
</reference>
<dbReference type="EMBL" id="QGDI01000008">
    <property type="protein sequence ID" value="PWJ11874.1"/>
    <property type="molecule type" value="Genomic_DNA"/>
</dbReference>
<dbReference type="AlphaFoldDB" id="A0A315XXM3"/>
<dbReference type="Proteomes" id="UP000245720">
    <property type="component" value="Unassembled WGS sequence"/>
</dbReference>
<organism evidence="2 3">
    <name type="scientific">Ruminococcus flavefaciens</name>
    <dbReference type="NCBI Taxonomy" id="1265"/>
    <lineage>
        <taxon>Bacteria</taxon>
        <taxon>Bacillati</taxon>
        <taxon>Bacillota</taxon>
        <taxon>Clostridia</taxon>
        <taxon>Eubacteriales</taxon>
        <taxon>Oscillospiraceae</taxon>
        <taxon>Ruminococcus</taxon>
    </lineage>
</organism>
<gene>
    <name evidence="2" type="ORF">IE37_02138</name>
</gene>
<evidence type="ECO:0000256" key="1">
    <source>
        <dbReference type="SAM" id="MobiDB-lite"/>
    </source>
</evidence>
<name>A0A315XXM3_RUMFL</name>
<dbReference type="RefSeq" id="WP_109726896.1">
    <property type="nucleotide sequence ID" value="NZ_QGDI01000008.1"/>
</dbReference>
<feature type="compositionally biased region" description="Basic and acidic residues" evidence="1">
    <location>
        <begin position="379"/>
        <end position="394"/>
    </location>
</feature>
<protein>
    <submittedName>
        <fullName evidence="2">Uncharacterized protein</fullName>
    </submittedName>
</protein>
<comment type="caution">
    <text evidence="2">The sequence shown here is derived from an EMBL/GenBank/DDBJ whole genome shotgun (WGS) entry which is preliminary data.</text>
</comment>
<feature type="region of interest" description="Disordered" evidence="1">
    <location>
        <begin position="303"/>
        <end position="394"/>
    </location>
</feature>
<accession>A0A315XXM3</accession>
<dbReference type="OrthoDB" id="4366615at2"/>
<proteinExistence type="predicted"/>
<feature type="compositionally biased region" description="Low complexity" evidence="1">
    <location>
        <begin position="312"/>
        <end position="329"/>
    </location>
</feature>
<sequence length="394" mass="43463">MGRGSYNAADWNKLKDSRGINAGSTADDIFSGNKVNEKYLPKFINVRESRDSEDSPQSTPIIIGFDSTGSMGYLAAEIAKNSLNKTATMILEKRPVTDPHIMCAAFTSPHEQPPLQITQFEADIRVVEQLLEFTLNGGNMYSYDSLVWYFALEHTAIDSYEKRKQKGFIFCIGDEVGDDGRNEILNSLSIKKVFNDDRERGFTTGELYNAASEKYEIFHIITGRHTEHSLETWERLISGRNAVVEPEDIEFLAEVMISIMQHMNGMTKEETLSQWTGKARDAVEKALSTINVQPVPRAAAVPEAAAEEKTAPEAMAAPAPQSAPEPEAAPTHREVPVAKPVNASKPIVNAKPLNAAKPIAQAKRVAELTPEGEAPQSSGKEKKGFLSKLFHKDK</sequence>